<evidence type="ECO:0000256" key="2">
    <source>
        <dbReference type="ARBA" id="ARBA00022598"/>
    </source>
</evidence>
<evidence type="ECO:0000256" key="1">
    <source>
        <dbReference type="ARBA" id="ARBA00006432"/>
    </source>
</evidence>
<name>A0ABN7PRK0_TIMPD</name>
<comment type="caution">
    <text evidence="7">The sequence shown here is derived from an EMBL/GenBank/DDBJ whole genome shotgun (WGS) entry which is preliminary data.</text>
</comment>
<organism evidence="7 8">
    <name type="scientific">Timema podura</name>
    <name type="common">Walking stick</name>
    <dbReference type="NCBI Taxonomy" id="61482"/>
    <lineage>
        <taxon>Eukaryota</taxon>
        <taxon>Metazoa</taxon>
        <taxon>Ecdysozoa</taxon>
        <taxon>Arthropoda</taxon>
        <taxon>Hexapoda</taxon>
        <taxon>Insecta</taxon>
        <taxon>Pterygota</taxon>
        <taxon>Neoptera</taxon>
        <taxon>Polyneoptera</taxon>
        <taxon>Phasmatodea</taxon>
        <taxon>Timematodea</taxon>
        <taxon>Timematoidea</taxon>
        <taxon>Timematidae</taxon>
        <taxon>Timema</taxon>
    </lineage>
</organism>
<dbReference type="PANTHER" id="PTHR43107">
    <property type="entry name" value="LONG-CHAIN FATTY ACID TRANSPORT PROTEIN"/>
    <property type="match status" value="1"/>
</dbReference>
<reference evidence="7" key="1">
    <citation type="submission" date="2021-03" db="EMBL/GenBank/DDBJ databases">
        <authorList>
            <person name="Tran Van P."/>
        </authorList>
    </citation>
    <scope>NUCLEOTIDE SEQUENCE</scope>
</reference>
<accession>A0ABN7PRK0</accession>
<keyword evidence="8" id="KW-1185">Reference proteome</keyword>
<dbReference type="Pfam" id="PF00501">
    <property type="entry name" value="AMP-binding"/>
    <property type="match status" value="1"/>
</dbReference>
<dbReference type="Gene3D" id="3.40.50.12780">
    <property type="entry name" value="N-terminal domain of ligase-like"/>
    <property type="match status" value="1"/>
</dbReference>
<dbReference type="EMBL" id="CAJPIN010132335">
    <property type="protein sequence ID" value="CAG2069366.1"/>
    <property type="molecule type" value="Genomic_DNA"/>
</dbReference>
<gene>
    <name evidence="7" type="ORF">TPAB3V08_LOCUS16308</name>
</gene>
<comment type="catalytic activity">
    <reaction evidence="3">
        <text>a very long-chain fatty acid + ATP + CoA = a very long-chain fatty acyl-CoA + AMP + diphosphate</text>
        <dbReference type="Rhea" id="RHEA:54536"/>
        <dbReference type="ChEBI" id="CHEBI:30616"/>
        <dbReference type="ChEBI" id="CHEBI:33019"/>
        <dbReference type="ChEBI" id="CHEBI:57287"/>
        <dbReference type="ChEBI" id="CHEBI:58950"/>
        <dbReference type="ChEBI" id="CHEBI:138261"/>
        <dbReference type="ChEBI" id="CHEBI:456215"/>
    </reaction>
    <physiologicalReaction direction="left-to-right" evidence="3">
        <dbReference type="Rhea" id="RHEA:54537"/>
    </physiologicalReaction>
</comment>
<feature type="non-terminal residue" evidence="7">
    <location>
        <position position="133"/>
    </location>
</feature>
<dbReference type="PANTHER" id="PTHR43107:SF21">
    <property type="entry name" value="FATTY ACID TRANSPORT PROTEIN 1, ISOFORM F-RELATED"/>
    <property type="match status" value="1"/>
</dbReference>
<dbReference type="Proteomes" id="UP001153148">
    <property type="component" value="Unassembled WGS sequence"/>
</dbReference>
<dbReference type="InterPro" id="IPR042099">
    <property type="entry name" value="ANL_N_sf"/>
</dbReference>
<evidence type="ECO:0000313" key="7">
    <source>
        <dbReference type="EMBL" id="CAG2069366.1"/>
    </source>
</evidence>
<keyword evidence="2" id="KW-0436">Ligase</keyword>
<proteinExistence type="inferred from homology"/>
<evidence type="ECO:0000256" key="3">
    <source>
        <dbReference type="ARBA" id="ARBA00036527"/>
    </source>
</evidence>
<feature type="domain" description="AMP-dependent synthetase/ligase" evidence="6">
    <location>
        <begin position="30"/>
        <end position="126"/>
    </location>
</feature>
<evidence type="ECO:0000259" key="6">
    <source>
        <dbReference type="Pfam" id="PF00501"/>
    </source>
</evidence>
<evidence type="ECO:0000256" key="4">
    <source>
        <dbReference type="ARBA" id="ARBA00041297"/>
    </source>
</evidence>
<evidence type="ECO:0000313" key="8">
    <source>
        <dbReference type="Proteomes" id="UP001153148"/>
    </source>
</evidence>
<comment type="similarity">
    <text evidence="1">Belongs to the ATP-dependent AMP-binding enzyme family.</text>
</comment>
<dbReference type="InterPro" id="IPR000873">
    <property type="entry name" value="AMP-dep_synth/lig_dom"/>
</dbReference>
<comment type="catalytic activity">
    <reaction evidence="5">
        <text>tetracosanoate + ATP + CoA = tetracosanoyl-CoA + AMP + diphosphate</text>
        <dbReference type="Rhea" id="RHEA:33639"/>
        <dbReference type="ChEBI" id="CHEBI:30616"/>
        <dbReference type="ChEBI" id="CHEBI:31014"/>
        <dbReference type="ChEBI" id="CHEBI:33019"/>
        <dbReference type="ChEBI" id="CHEBI:57287"/>
        <dbReference type="ChEBI" id="CHEBI:65052"/>
        <dbReference type="ChEBI" id="CHEBI:456215"/>
    </reaction>
    <physiologicalReaction direction="left-to-right" evidence="5">
        <dbReference type="Rhea" id="RHEA:33640"/>
    </physiologicalReaction>
</comment>
<dbReference type="SUPFAM" id="SSF56801">
    <property type="entry name" value="Acetyl-CoA synthetase-like"/>
    <property type="match status" value="1"/>
</dbReference>
<sequence>MEEKALYSYLGLLWQVRSYQRKNLTVAEIFRQNVAKHPNKECFIFEDTEWTFSQVEEYSNKVANVFRNHGYRKGDVVALMMENRPEFVCLWLGLSKLGVIVPLINYNLRQHPLIHSITVARSQALIFGSELLS</sequence>
<protein>
    <recommendedName>
        <fullName evidence="4">Long-chain-fatty-acid--CoA ligase</fullName>
    </recommendedName>
</protein>
<evidence type="ECO:0000256" key="5">
    <source>
        <dbReference type="ARBA" id="ARBA00048666"/>
    </source>
</evidence>